<dbReference type="EMBL" id="REGN01000492">
    <property type="protein sequence ID" value="RNA41518.1"/>
    <property type="molecule type" value="Genomic_DNA"/>
</dbReference>
<sequence length="132" mass="15375">KSIDFTIKLFRAISRSATGSRISSYLLYIRCHIKIVIKVDHIIIVFDIFYCCVSPNKTCPIKNLNLIGYFIHSNNFSSGLKKKEFFFKKLNLAVKFTIYVFQSGLITDPCFYWILITQISIHIYYEGSLVKK</sequence>
<comment type="caution">
    <text evidence="1">The sequence shown here is derived from an EMBL/GenBank/DDBJ whole genome shotgun (WGS) entry which is preliminary data.</text>
</comment>
<reference evidence="1 2" key="1">
    <citation type="journal article" date="2018" name="Sci. Rep.">
        <title>Genomic signatures of local adaptation to the degree of environmental predictability in rotifers.</title>
        <authorList>
            <person name="Franch-Gras L."/>
            <person name="Hahn C."/>
            <person name="Garcia-Roger E.M."/>
            <person name="Carmona M.J."/>
            <person name="Serra M."/>
            <person name="Gomez A."/>
        </authorList>
    </citation>
    <scope>NUCLEOTIDE SEQUENCE [LARGE SCALE GENOMIC DNA]</scope>
    <source>
        <strain evidence="1">HYR1</strain>
    </source>
</reference>
<dbReference type="AlphaFoldDB" id="A0A3M7T103"/>
<evidence type="ECO:0000313" key="1">
    <source>
        <dbReference type="EMBL" id="RNA41518.1"/>
    </source>
</evidence>
<dbReference type="Proteomes" id="UP000276133">
    <property type="component" value="Unassembled WGS sequence"/>
</dbReference>
<name>A0A3M7T103_BRAPC</name>
<gene>
    <name evidence="1" type="ORF">BpHYR1_032087</name>
</gene>
<organism evidence="1 2">
    <name type="scientific">Brachionus plicatilis</name>
    <name type="common">Marine rotifer</name>
    <name type="synonym">Brachionus muelleri</name>
    <dbReference type="NCBI Taxonomy" id="10195"/>
    <lineage>
        <taxon>Eukaryota</taxon>
        <taxon>Metazoa</taxon>
        <taxon>Spiralia</taxon>
        <taxon>Gnathifera</taxon>
        <taxon>Rotifera</taxon>
        <taxon>Eurotatoria</taxon>
        <taxon>Monogononta</taxon>
        <taxon>Pseudotrocha</taxon>
        <taxon>Ploima</taxon>
        <taxon>Brachionidae</taxon>
        <taxon>Brachionus</taxon>
    </lineage>
</organism>
<accession>A0A3M7T103</accession>
<protein>
    <submittedName>
        <fullName evidence="1">Uncharacterized protein</fullName>
    </submittedName>
</protein>
<feature type="non-terminal residue" evidence="1">
    <location>
        <position position="1"/>
    </location>
</feature>
<keyword evidence="2" id="KW-1185">Reference proteome</keyword>
<evidence type="ECO:0000313" key="2">
    <source>
        <dbReference type="Proteomes" id="UP000276133"/>
    </source>
</evidence>
<proteinExistence type="predicted"/>